<keyword evidence="2" id="KW-1185">Reference proteome</keyword>
<evidence type="ECO:0000313" key="2">
    <source>
        <dbReference type="Proteomes" id="UP000245207"/>
    </source>
</evidence>
<evidence type="ECO:0000313" key="1">
    <source>
        <dbReference type="EMBL" id="PWA61257.1"/>
    </source>
</evidence>
<reference evidence="1 2" key="1">
    <citation type="journal article" date="2018" name="Mol. Plant">
        <title>The genome of Artemisia annua provides insight into the evolution of Asteraceae family and artemisinin biosynthesis.</title>
        <authorList>
            <person name="Shen Q."/>
            <person name="Zhang L."/>
            <person name="Liao Z."/>
            <person name="Wang S."/>
            <person name="Yan T."/>
            <person name="Shi P."/>
            <person name="Liu M."/>
            <person name="Fu X."/>
            <person name="Pan Q."/>
            <person name="Wang Y."/>
            <person name="Lv Z."/>
            <person name="Lu X."/>
            <person name="Zhang F."/>
            <person name="Jiang W."/>
            <person name="Ma Y."/>
            <person name="Chen M."/>
            <person name="Hao X."/>
            <person name="Li L."/>
            <person name="Tang Y."/>
            <person name="Lv G."/>
            <person name="Zhou Y."/>
            <person name="Sun X."/>
            <person name="Brodelius P.E."/>
            <person name="Rose J.K.C."/>
            <person name="Tang K."/>
        </authorList>
    </citation>
    <scope>NUCLEOTIDE SEQUENCE [LARGE SCALE GENOMIC DNA]</scope>
    <source>
        <strain evidence="2">cv. Huhao1</strain>
        <tissue evidence="1">Leaf</tissue>
    </source>
</reference>
<dbReference type="EMBL" id="PKPP01005149">
    <property type="protein sequence ID" value="PWA61257.1"/>
    <property type="molecule type" value="Genomic_DNA"/>
</dbReference>
<protein>
    <submittedName>
        <fullName evidence="1">Uncharacterized protein</fullName>
    </submittedName>
</protein>
<gene>
    <name evidence="1" type="ORF">CTI12_AA376700</name>
</gene>
<name>A0A2U1MJ29_ARTAN</name>
<dbReference type="Proteomes" id="UP000245207">
    <property type="component" value="Unassembled WGS sequence"/>
</dbReference>
<dbReference type="AlphaFoldDB" id="A0A2U1MJ29"/>
<comment type="caution">
    <text evidence="1">The sequence shown here is derived from an EMBL/GenBank/DDBJ whole genome shotgun (WGS) entry which is preliminary data.</text>
</comment>
<organism evidence="1 2">
    <name type="scientific">Artemisia annua</name>
    <name type="common">Sweet wormwood</name>
    <dbReference type="NCBI Taxonomy" id="35608"/>
    <lineage>
        <taxon>Eukaryota</taxon>
        <taxon>Viridiplantae</taxon>
        <taxon>Streptophyta</taxon>
        <taxon>Embryophyta</taxon>
        <taxon>Tracheophyta</taxon>
        <taxon>Spermatophyta</taxon>
        <taxon>Magnoliopsida</taxon>
        <taxon>eudicotyledons</taxon>
        <taxon>Gunneridae</taxon>
        <taxon>Pentapetalae</taxon>
        <taxon>asterids</taxon>
        <taxon>campanulids</taxon>
        <taxon>Asterales</taxon>
        <taxon>Asteraceae</taxon>
        <taxon>Asteroideae</taxon>
        <taxon>Anthemideae</taxon>
        <taxon>Artemisiinae</taxon>
        <taxon>Artemisia</taxon>
    </lineage>
</organism>
<sequence length="104" mass="12240">MHGLRVRVDGMGGDLDCRLRDLDARIRSQARRVTGLYGRVGEMDRTLWIARDSARTHWQRTTALESMLATEMRYARETRRRIEELEATQHELIAGIERLRRECD</sequence>
<proteinExistence type="predicted"/>
<accession>A0A2U1MJ29</accession>